<organism evidence="4 5">
    <name type="scientific">Amycolatopsis xylanica</name>
    <dbReference type="NCBI Taxonomy" id="589385"/>
    <lineage>
        <taxon>Bacteria</taxon>
        <taxon>Bacillati</taxon>
        <taxon>Actinomycetota</taxon>
        <taxon>Actinomycetes</taxon>
        <taxon>Pseudonocardiales</taxon>
        <taxon>Pseudonocardiaceae</taxon>
        <taxon>Amycolatopsis</taxon>
    </lineage>
</organism>
<dbReference type="InterPro" id="IPR000045">
    <property type="entry name" value="Prepilin_IV_endopep_pep"/>
</dbReference>
<comment type="similarity">
    <text evidence="1">Belongs to the peptidase A24 family.</text>
</comment>
<dbReference type="GO" id="GO:0006465">
    <property type="term" value="P:signal peptide processing"/>
    <property type="evidence" value="ECO:0007669"/>
    <property type="project" value="TreeGrafter"/>
</dbReference>
<feature type="domain" description="Prepilin type IV endopeptidase peptidase" evidence="3">
    <location>
        <begin position="66"/>
        <end position="171"/>
    </location>
</feature>
<feature type="transmembrane region" description="Helical" evidence="2">
    <location>
        <begin position="151"/>
        <end position="178"/>
    </location>
</feature>
<keyword evidence="2" id="KW-1133">Transmembrane helix</keyword>
<dbReference type="GO" id="GO:0032259">
    <property type="term" value="P:methylation"/>
    <property type="evidence" value="ECO:0007669"/>
    <property type="project" value="UniProtKB-KW"/>
</dbReference>
<dbReference type="InterPro" id="IPR050882">
    <property type="entry name" value="Prepilin_peptidase/N-MTase"/>
</dbReference>
<accession>A0A1H3J899</accession>
<dbReference type="AlphaFoldDB" id="A0A1H3J899"/>
<dbReference type="OrthoDB" id="5197713at2"/>
<keyword evidence="4" id="KW-0808">Transferase</keyword>
<dbReference type="RefSeq" id="WP_091292440.1">
    <property type="nucleotide sequence ID" value="NZ_FNON01000005.1"/>
</dbReference>
<proteinExistence type="inferred from homology"/>
<dbReference type="STRING" id="589385.SAMN05421504_105276"/>
<dbReference type="Pfam" id="PF01478">
    <property type="entry name" value="Peptidase_A24"/>
    <property type="match status" value="1"/>
</dbReference>
<evidence type="ECO:0000259" key="3">
    <source>
        <dbReference type="Pfam" id="PF01478"/>
    </source>
</evidence>
<dbReference type="GO" id="GO:0008168">
    <property type="term" value="F:methyltransferase activity"/>
    <property type="evidence" value="ECO:0007669"/>
    <property type="project" value="UniProtKB-KW"/>
</dbReference>
<keyword evidence="4" id="KW-0489">Methyltransferase</keyword>
<dbReference type="EMBL" id="FNON01000005">
    <property type="protein sequence ID" value="SDY35815.1"/>
    <property type="molecule type" value="Genomic_DNA"/>
</dbReference>
<evidence type="ECO:0000256" key="1">
    <source>
        <dbReference type="ARBA" id="ARBA00005801"/>
    </source>
</evidence>
<feature type="transmembrane region" description="Helical" evidence="2">
    <location>
        <begin position="190"/>
        <end position="211"/>
    </location>
</feature>
<keyword evidence="2" id="KW-0812">Transmembrane</keyword>
<keyword evidence="2" id="KW-0472">Membrane</keyword>
<dbReference type="Proteomes" id="UP000199515">
    <property type="component" value="Unassembled WGS sequence"/>
</dbReference>
<evidence type="ECO:0000256" key="2">
    <source>
        <dbReference type="SAM" id="Phobius"/>
    </source>
</evidence>
<name>A0A1H3J899_9PSEU</name>
<reference evidence="4 5" key="1">
    <citation type="submission" date="2016-10" db="EMBL/GenBank/DDBJ databases">
        <authorList>
            <person name="de Groot N.N."/>
        </authorList>
    </citation>
    <scope>NUCLEOTIDE SEQUENCE [LARGE SCALE GENOMIC DNA]</scope>
    <source>
        <strain evidence="4 5">CPCC 202699</strain>
    </source>
</reference>
<feature type="transmembrane region" description="Helical" evidence="2">
    <location>
        <begin position="113"/>
        <end position="131"/>
    </location>
</feature>
<feature type="transmembrane region" description="Helical" evidence="2">
    <location>
        <begin position="32"/>
        <end position="52"/>
    </location>
</feature>
<evidence type="ECO:0000313" key="5">
    <source>
        <dbReference type="Proteomes" id="UP000199515"/>
    </source>
</evidence>
<dbReference type="PANTHER" id="PTHR30487:SF0">
    <property type="entry name" value="PREPILIN LEADER PEPTIDASE_N-METHYLTRANSFERASE-RELATED"/>
    <property type="match status" value="1"/>
</dbReference>
<dbReference type="PANTHER" id="PTHR30487">
    <property type="entry name" value="TYPE 4 PREPILIN-LIKE PROTEINS LEADER PEPTIDE-PROCESSING ENZYME"/>
    <property type="match status" value="1"/>
</dbReference>
<feature type="transmembrane region" description="Helical" evidence="2">
    <location>
        <begin position="88"/>
        <end position="106"/>
    </location>
</feature>
<dbReference type="GO" id="GO:0004190">
    <property type="term" value="F:aspartic-type endopeptidase activity"/>
    <property type="evidence" value="ECO:0007669"/>
    <property type="project" value="InterPro"/>
</dbReference>
<evidence type="ECO:0000313" key="4">
    <source>
        <dbReference type="EMBL" id="SDY35815.1"/>
    </source>
</evidence>
<protein>
    <submittedName>
        <fullName evidence="4">Leader peptidase (Prepilin peptidase) / N-methyltransferase</fullName>
    </submittedName>
</protein>
<keyword evidence="5" id="KW-1185">Reference proteome</keyword>
<gene>
    <name evidence="4" type="ORF">SAMN05421504_105276</name>
</gene>
<dbReference type="GO" id="GO:0005886">
    <property type="term" value="C:plasma membrane"/>
    <property type="evidence" value="ECO:0007669"/>
    <property type="project" value="TreeGrafter"/>
</dbReference>
<sequence length="212" mass="21338">MFWLTIVLFAAAGGFAGAAGKRALVAARVDVSAFYCALAAAACWAVTGWRWSAGAWPSWWLPVALVVTAFAVPLAYADLVSSRLPSVLTMPAYPAVMTAVGVAAAYDGPPIAVRAFVGAVVFGGAHLAVHLCAPRSLGAGDVRLAGSVGGVLGAVSWAALVFGALCAAVVTAALSLAGRRWRDGVPYGPGLLLGAWLIAEFPALGTGVAMVG</sequence>
<feature type="transmembrane region" description="Helical" evidence="2">
    <location>
        <begin position="59"/>
        <end position="76"/>
    </location>
</feature>